<dbReference type="PROSITE" id="PS51257">
    <property type="entry name" value="PROKAR_LIPOPROTEIN"/>
    <property type="match status" value="1"/>
</dbReference>
<reference evidence="1 2" key="1">
    <citation type="submission" date="2024-06" db="EMBL/GenBank/DDBJ databases">
        <title>Chitinophaga defluvii sp. nov., isolated from municipal sewage.</title>
        <authorList>
            <person name="Zhang L."/>
        </authorList>
    </citation>
    <scope>NUCLEOTIDE SEQUENCE [LARGE SCALE GENOMIC DNA]</scope>
    <source>
        <strain evidence="1 2">H8</strain>
    </source>
</reference>
<accession>A0ABV2T0G2</accession>
<dbReference type="Proteomes" id="UP001549749">
    <property type="component" value="Unassembled WGS sequence"/>
</dbReference>
<dbReference type="EMBL" id="JBEXAC010000001">
    <property type="protein sequence ID" value="MET6996521.1"/>
    <property type="molecule type" value="Genomic_DNA"/>
</dbReference>
<proteinExistence type="predicted"/>
<evidence type="ECO:0000313" key="2">
    <source>
        <dbReference type="Proteomes" id="UP001549749"/>
    </source>
</evidence>
<protein>
    <submittedName>
        <fullName evidence="1">Nitrous oxide reductase accessory protein NosL</fullName>
    </submittedName>
</protein>
<comment type="caution">
    <text evidence="1">The sequence shown here is derived from an EMBL/GenBank/DDBJ whole genome shotgun (WGS) entry which is preliminary data.</text>
</comment>
<dbReference type="RefSeq" id="WP_354659163.1">
    <property type="nucleotide sequence ID" value="NZ_JBEXAC010000001.1"/>
</dbReference>
<gene>
    <name evidence="1" type="ORF">ABR189_04050</name>
</gene>
<evidence type="ECO:0000313" key="1">
    <source>
        <dbReference type="EMBL" id="MET6996521.1"/>
    </source>
</evidence>
<organism evidence="1 2">
    <name type="scientific">Chitinophaga defluvii</name>
    <dbReference type="NCBI Taxonomy" id="3163343"/>
    <lineage>
        <taxon>Bacteria</taxon>
        <taxon>Pseudomonadati</taxon>
        <taxon>Bacteroidota</taxon>
        <taxon>Chitinophagia</taxon>
        <taxon>Chitinophagales</taxon>
        <taxon>Chitinophagaceae</taxon>
        <taxon>Chitinophaga</taxon>
    </lineage>
</organism>
<name>A0ABV2T0G2_9BACT</name>
<dbReference type="PANTHER" id="PTHR41247">
    <property type="entry name" value="HTH-TYPE TRANSCRIPTIONAL REPRESSOR YCNK"/>
    <property type="match status" value="1"/>
</dbReference>
<dbReference type="InterPro" id="IPR008719">
    <property type="entry name" value="N2O_reductase_NosL"/>
</dbReference>
<sequence length="144" mass="15722">MNWRNITIAGLMLMITGCGADGPQAIRYGDEMCEHCKMTIMDDRFGAEMITPKGKVFKFDAVECMVGYTHTYLEVNKGEKISVYVTDYAVPGKLVAGESAVYLSGDAIKSPMGGHLAAFENKGNGAALQEETGAVWKSWEELIK</sequence>
<keyword evidence="2" id="KW-1185">Reference proteome</keyword>
<dbReference type="SUPFAM" id="SSF160387">
    <property type="entry name" value="NosL/MerB-like"/>
    <property type="match status" value="1"/>
</dbReference>
<dbReference type="Pfam" id="PF05573">
    <property type="entry name" value="NosL"/>
    <property type="match status" value="1"/>
</dbReference>
<dbReference type="PANTHER" id="PTHR41247:SF1">
    <property type="entry name" value="HTH-TYPE TRANSCRIPTIONAL REPRESSOR YCNK"/>
    <property type="match status" value="1"/>
</dbReference>